<dbReference type="Pfam" id="PF00072">
    <property type="entry name" value="Response_reg"/>
    <property type="match status" value="1"/>
</dbReference>
<evidence type="ECO:0000313" key="10">
    <source>
        <dbReference type="EMBL" id="MBH9579706.1"/>
    </source>
</evidence>
<dbReference type="GO" id="GO:0000976">
    <property type="term" value="F:transcription cis-regulatory region binding"/>
    <property type="evidence" value="ECO:0007669"/>
    <property type="project" value="TreeGrafter"/>
</dbReference>
<accession>A0A931NIU3</accession>
<comment type="caution">
    <text evidence="10">The sequence shown here is derived from an EMBL/GenBank/DDBJ whole genome shotgun (WGS) entry which is preliminary data.</text>
</comment>
<evidence type="ECO:0000259" key="8">
    <source>
        <dbReference type="PROSITE" id="PS50110"/>
    </source>
</evidence>
<feature type="domain" description="Response regulatory" evidence="8">
    <location>
        <begin position="4"/>
        <end position="117"/>
    </location>
</feature>
<dbReference type="InterPro" id="IPR016032">
    <property type="entry name" value="Sig_transdc_resp-reg_C-effctor"/>
</dbReference>
<dbReference type="InterPro" id="IPR036388">
    <property type="entry name" value="WH-like_DNA-bd_sf"/>
</dbReference>
<dbReference type="InterPro" id="IPR011006">
    <property type="entry name" value="CheY-like_superfamily"/>
</dbReference>
<evidence type="ECO:0000256" key="7">
    <source>
        <dbReference type="PROSITE-ProRule" id="PRU01091"/>
    </source>
</evidence>
<keyword evidence="1 6" id="KW-0597">Phosphoprotein</keyword>
<keyword evidence="2" id="KW-0902">Two-component regulatory system</keyword>
<dbReference type="SMART" id="SM00862">
    <property type="entry name" value="Trans_reg_C"/>
    <property type="match status" value="1"/>
</dbReference>
<dbReference type="InterPro" id="IPR001867">
    <property type="entry name" value="OmpR/PhoB-type_DNA-bd"/>
</dbReference>
<dbReference type="SMART" id="SM00448">
    <property type="entry name" value="REC"/>
    <property type="match status" value="1"/>
</dbReference>
<evidence type="ECO:0000313" key="11">
    <source>
        <dbReference type="Proteomes" id="UP000613266"/>
    </source>
</evidence>
<feature type="modified residue" description="4-aspartylphosphate" evidence="6">
    <location>
        <position position="53"/>
    </location>
</feature>
<evidence type="ECO:0000256" key="5">
    <source>
        <dbReference type="ARBA" id="ARBA00023163"/>
    </source>
</evidence>
<keyword evidence="11" id="KW-1185">Reference proteome</keyword>
<gene>
    <name evidence="10" type="ORF">I7X39_22665</name>
</gene>
<dbReference type="PROSITE" id="PS51755">
    <property type="entry name" value="OMPR_PHOB"/>
    <property type="match status" value="1"/>
</dbReference>
<name>A0A931NIU3_9BURK</name>
<dbReference type="GO" id="GO:0006355">
    <property type="term" value="P:regulation of DNA-templated transcription"/>
    <property type="evidence" value="ECO:0007669"/>
    <property type="project" value="InterPro"/>
</dbReference>
<feature type="domain" description="OmpR/PhoB-type" evidence="9">
    <location>
        <begin position="128"/>
        <end position="227"/>
    </location>
</feature>
<organism evidence="10 11">
    <name type="scientific">Inhella proteolytica</name>
    <dbReference type="NCBI Taxonomy" id="2795029"/>
    <lineage>
        <taxon>Bacteria</taxon>
        <taxon>Pseudomonadati</taxon>
        <taxon>Pseudomonadota</taxon>
        <taxon>Betaproteobacteria</taxon>
        <taxon>Burkholderiales</taxon>
        <taxon>Sphaerotilaceae</taxon>
        <taxon>Inhella</taxon>
    </lineage>
</organism>
<dbReference type="Pfam" id="PF00486">
    <property type="entry name" value="Trans_reg_C"/>
    <property type="match status" value="1"/>
</dbReference>
<dbReference type="InterPro" id="IPR001789">
    <property type="entry name" value="Sig_transdc_resp-reg_receiver"/>
</dbReference>
<proteinExistence type="predicted"/>
<keyword evidence="5" id="KW-0804">Transcription</keyword>
<reference evidence="10" key="1">
    <citation type="submission" date="2020-12" db="EMBL/GenBank/DDBJ databases">
        <title>The genome sequence of Inhella sp. 1Y17.</title>
        <authorList>
            <person name="Liu Y."/>
        </authorList>
    </citation>
    <scope>NUCLEOTIDE SEQUENCE</scope>
    <source>
        <strain evidence="10">1Y17</strain>
    </source>
</reference>
<dbReference type="Gene3D" id="1.10.10.10">
    <property type="entry name" value="Winged helix-like DNA-binding domain superfamily/Winged helix DNA-binding domain"/>
    <property type="match status" value="1"/>
</dbReference>
<evidence type="ECO:0000256" key="2">
    <source>
        <dbReference type="ARBA" id="ARBA00023012"/>
    </source>
</evidence>
<dbReference type="AlphaFoldDB" id="A0A931NIU3"/>
<dbReference type="GO" id="GO:0005829">
    <property type="term" value="C:cytosol"/>
    <property type="evidence" value="ECO:0007669"/>
    <property type="project" value="TreeGrafter"/>
</dbReference>
<protein>
    <submittedName>
        <fullName evidence="10">Response regulator transcription factor</fullName>
    </submittedName>
</protein>
<dbReference type="PANTHER" id="PTHR48111">
    <property type="entry name" value="REGULATOR OF RPOS"/>
    <property type="match status" value="1"/>
</dbReference>
<evidence type="ECO:0000259" key="9">
    <source>
        <dbReference type="PROSITE" id="PS51755"/>
    </source>
</evidence>
<keyword evidence="4 7" id="KW-0238">DNA-binding</keyword>
<dbReference type="EMBL" id="JAEDAK010000031">
    <property type="protein sequence ID" value="MBH9579706.1"/>
    <property type="molecule type" value="Genomic_DNA"/>
</dbReference>
<dbReference type="Proteomes" id="UP000613266">
    <property type="component" value="Unassembled WGS sequence"/>
</dbReference>
<dbReference type="PANTHER" id="PTHR48111:SF47">
    <property type="entry name" value="TRANSCRIPTIONAL REGULATORY PROTEIN RSTA"/>
    <property type="match status" value="1"/>
</dbReference>
<evidence type="ECO:0000256" key="6">
    <source>
        <dbReference type="PROSITE-ProRule" id="PRU00169"/>
    </source>
</evidence>
<dbReference type="SUPFAM" id="SSF46894">
    <property type="entry name" value="C-terminal effector domain of the bipartite response regulators"/>
    <property type="match status" value="1"/>
</dbReference>
<dbReference type="GO" id="GO:0000156">
    <property type="term" value="F:phosphorelay response regulator activity"/>
    <property type="evidence" value="ECO:0007669"/>
    <property type="project" value="TreeGrafter"/>
</dbReference>
<feature type="DNA-binding region" description="OmpR/PhoB-type" evidence="7">
    <location>
        <begin position="128"/>
        <end position="227"/>
    </location>
</feature>
<dbReference type="PROSITE" id="PS50110">
    <property type="entry name" value="RESPONSE_REGULATORY"/>
    <property type="match status" value="1"/>
</dbReference>
<evidence type="ECO:0000256" key="1">
    <source>
        <dbReference type="ARBA" id="ARBA00022553"/>
    </source>
</evidence>
<dbReference type="RefSeq" id="WP_198113643.1">
    <property type="nucleotide sequence ID" value="NZ_JAEDAK010000031.1"/>
</dbReference>
<dbReference type="SUPFAM" id="SSF52172">
    <property type="entry name" value="CheY-like"/>
    <property type="match status" value="1"/>
</dbReference>
<dbReference type="InterPro" id="IPR039420">
    <property type="entry name" value="WalR-like"/>
</dbReference>
<dbReference type="Gene3D" id="3.40.50.2300">
    <property type="match status" value="1"/>
</dbReference>
<evidence type="ECO:0000256" key="4">
    <source>
        <dbReference type="ARBA" id="ARBA00023125"/>
    </source>
</evidence>
<dbReference type="FunFam" id="3.40.50.2300:FF:000001">
    <property type="entry name" value="DNA-binding response regulator PhoB"/>
    <property type="match status" value="1"/>
</dbReference>
<keyword evidence="3" id="KW-0805">Transcription regulation</keyword>
<dbReference type="CDD" id="cd00383">
    <property type="entry name" value="trans_reg_C"/>
    <property type="match status" value="1"/>
</dbReference>
<evidence type="ECO:0000256" key="3">
    <source>
        <dbReference type="ARBA" id="ARBA00023015"/>
    </source>
</evidence>
<dbReference type="GO" id="GO:0032993">
    <property type="term" value="C:protein-DNA complex"/>
    <property type="evidence" value="ECO:0007669"/>
    <property type="project" value="TreeGrafter"/>
</dbReference>
<sequence>MSAHILLVEDDRSLAEWIADYLSAQGFVVSCANRGDTALQLIEQDLPDLVVLDLHLPGLDGFRVCQAMRRFSRRPVLMLTASDSEADEVRSLELGADDFLSKPVRPQVLLARVRALLRRDAQAAALPVQLRTVGALRLDLASRSASWQGKAVGLSSQEFDVLALLVEHAGTAVTRRRLIEVLRGIDYDGFDRSVDMTLSRLRRKFGDDPEAPQRFKTVWGVGYLLAPEGWAA</sequence>
<dbReference type="Gene3D" id="6.10.250.690">
    <property type="match status" value="1"/>
</dbReference>